<evidence type="ECO:0000313" key="3">
    <source>
        <dbReference type="Proteomes" id="UP000198816"/>
    </source>
</evidence>
<dbReference type="Pfam" id="PF01944">
    <property type="entry name" value="SpoIIM"/>
    <property type="match status" value="1"/>
</dbReference>
<organism evidence="2 3">
    <name type="scientific">Thiocapsa roseopersicina</name>
    <dbReference type="NCBI Taxonomy" id="1058"/>
    <lineage>
        <taxon>Bacteria</taxon>
        <taxon>Pseudomonadati</taxon>
        <taxon>Pseudomonadota</taxon>
        <taxon>Gammaproteobacteria</taxon>
        <taxon>Chromatiales</taxon>
        <taxon>Chromatiaceae</taxon>
        <taxon>Thiocapsa</taxon>
    </lineage>
</organism>
<dbReference type="PANTHER" id="PTHR35337">
    <property type="entry name" value="SLR1478 PROTEIN"/>
    <property type="match status" value="1"/>
</dbReference>
<dbReference type="RefSeq" id="WP_093036829.1">
    <property type="nucleotide sequence ID" value="NZ_FNNZ01000026.1"/>
</dbReference>
<gene>
    <name evidence="2" type="ORF">SAMN05421783_12626</name>
</gene>
<dbReference type="PANTHER" id="PTHR35337:SF1">
    <property type="entry name" value="SLR1478 PROTEIN"/>
    <property type="match status" value="1"/>
</dbReference>
<feature type="transmembrane region" description="Helical" evidence="1">
    <location>
        <begin position="235"/>
        <end position="253"/>
    </location>
</feature>
<keyword evidence="1" id="KW-0812">Transmembrane</keyword>
<evidence type="ECO:0000313" key="2">
    <source>
        <dbReference type="EMBL" id="SDX44042.1"/>
    </source>
</evidence>
<dbReference type="OrthoDB" id="9792847at2"/>
<keyword evidence="1" id="KW-0472">Membrane</keyword>
<keyword evidence="3" id="KW-1185">Reference proteome</keyword>
<feature type="transmembrane region" description="Helical" evidence="1">
    <location>
        <begin position="106"/>
        <end position="127"/>
    </location>
</feature>
<dbReference type="AlphaFoldDB" id="A0A1H3BPZ7"/>
<dbReference type="InterPro" id="IPR002798">
    <property type="entry name" value="SpoIIM-like"/>
</dbReference>
<name>A0A1H3BPZ7_THIRO</name>
<keyword evidence="1" id="KW-1133">Transmembrane helix</keyword>
<feature type="transmembrane region" description="Helical" evidence="1">
    <location>
        <begin position="168"/>
        <end position="187"/>
    </location>
</feature>
<accession>A0A1H3BPZ7</accession>
<proteinExistence type="predicted"/>
<dbReference type="STRING" id="1058.SAMN05421783_12626"/>
<feature type="transmembrane region" description="Helical" evidence="1">
    <location>
        <begin position="194"/>
        <end position="215"/>
    </location>
</feature>
<feature type="transmembrane region" description="Helical" evidence="1">
    <location>
        <begin position="273"/>
        <end position="294"/>
    </location>
</feature>
<reference evidence="3" key="1">
    <citation type="submission" date="2016-10" db="EMBL/GenBank/DDBJ databases">
        <authorList>
            <person name="Varghese N."/>
            <person name="Submissions S."/>
        </authorList>
    </citation>
    <scope>NUCLEOTIDE SEQUENCE [LARGE SCALE GENOMIC DNA]</scope>
    <source>
        <strain evidence="3">DSM 217</strain>
    </source>
</reference>
<evidence type="ECO:0000256" key="1">
    <source>
        <dbReference type="SAM" id="Phobius"/>
    </source>
</evidence>
<feature type="transmembrane region" description="Helical" evidence="1">
    <location>
        <begin position="300"/>
        <end position="319"/>
    </location>
</feature>
<dbReference type="Proteomes" id="UP000198816">
    <property type="component" value="Unassembled WGS sequence"/>
</dbReference>
<protein>
    <submittedName>
        <fullName evidence="2">Uncharacterized membrane protein SpoIIM, required for sporulation</fullName>
    </submittedName>
</protein>
<sequence length="328" mass="35414">MKQDAFEAAASPIWSDYRAMLDALENPRRRRAHVPALTSFPQLHRRLCSDYALARSRRYSPGLIAELEVLVRRGHRQLYRRRSAPVRSVLDFMATRFPRTLRRHSAVFWIAAALFFLPMIGMGIAVYQDADLVYSLLDAEQVADLESLYDPARHTPGRGSERQADTDVAMFGFYVMNNVGIGFRTFAGGLILGLGSLVILLVNGLSIGAVAGHLTRVDYGATFWPFVSGHGPYELTAIAICGAAGLLLGQALLAPGQRTRLAALRANARDAVILVGGAAVLLVFAAMIEAFWSAGPAPSALKYGVGVLGWVLAAVYLALAGRAGDDAS</sequence>
<dbReference type="EMBL" id="FNNZ01000026">
    <property type="protein sequence ID" value="SDX44042.1"/>
    <property type="molecule type" value="Genomic_DNA"/>
</dbReference>